<dbReference type="Proteomes" id="UP000762676">
    <property type="component" value="Unassembled WGS sequence"/>
</dbReference>
<sequence>MDESVFFSRILTLEFTIALAPCALLLKETWLKFNIVAYTLHGECLETTTLAVTFSRREITTKALDLEVNELTNMPFVLISKEIKDCKNIPPLFGASYTSQGKAIERIFRRGKIISGVHFRFFPPSPSLMVTGE</sequence>
<gene>
    <name evidence="1" type="ORF">ElyMa_006712800</name>
</gene>
<name>A0AAV4IR66_9GAST</name>
<dbReference type="EMBL" id="BMAT01013435">
    <property type="protein sequence ID" value="GFS13049.1"/>
    <property type="molecule type" value="Genomic_DNA"/>
</dbReference>
<comment type="caution">
    <text evidence="1">The sequence shown here is derived from an EMBL/GenBank/DDBJ whole genome shotgun (WGS) entry which is preliminary data.</text>
</comment>
<protein>
    <submittedName>
        <fullName evidence="1">Uncharacterized protein</fullName>
    </submittedName>
</protein>
<evidence type="ECO:0000313" key="1">
    <source>
        <dbReference type="EMBL" id="GFS13049.1"/>
    </source>
</evidence>
<keyword evidence="2" id="KW-1185">Reference proteome</keyword>
<reference evidence="1 2" key="1">
    <citation type="journal article" date="2021" name="Elife">
        <title>Chloroplast acquisition without the gene transfer in kleptoplastic sea slugs, Plakobranchus ocellatus.</title>
        <authorList>
            <person name="Maeda T."/>
            <person name="Takahashi S."/>
            <person name="Yoshida T."/>
            <person name="Shimamura S."/>
            <person name="Takaki Y."/>
            <person name="Nagai Y."/>
            <person name="Toyoda A."/>
            <person name="Suzuki Y."/>
            <person name="Arimoto A."/>
            <person name="Ishii H."/>
            <person name="Satoh N."/>
            <person name="Nishiyama T."/>
            <person name="Hasebe M."/>
            <person name="Maruyama T."/>
            <person name="Minagawa J."/>
            <person name="Obokata J."/>
            <person name="Shigenobu S."/>
        </authorList>
    </citation>
    <scope>NUCLEOTIDE SEQUENCE [LARGE SCALE GENOMIC DNA]</scope>
</reference>
<accession>A0AAV4IR66</accession>
<proteinExistence type="predicted"/>
<organism evidence="1 2">
    <name type="scientific">Elysia marginata</name>
    <dbReference type="NCBI Taxonomy" id="1093978"/>
    <lineage>
        <taxon>Eukaryota</taxon>
        <taxon>Metazoa</taxon>
        <taxon>Spiralia</taxon>
        <taxon>Lophotrochozoa</taxon>
        <taxon>Mollusca</taxon>
        <taxon>Gastropoda</taxon>
        <taxon>Heterobranchia</taxon>
        <taxon>Euthyneura</taxon>
        <taxon>Panpulmonata</taxon>
        <taxon>Sacoglossa</taxon>
        <taxon>Placobranchoidea</taxon>
        <taxon>Plakobranchidae</taxon>
        <taxon>Elysia</taxon>
    </lineage>
</organism>
<dbReference type="AlphaFoldDB" id="A0AAV4IR66"/>
<evidence type="ECO:0000313" key="2">
    <source>
        <dbReference type="Proteomes" id="UP000762676"/>
    </source>
</evidence>